<gene>
    <name evidence="1" type="ORF">BV22DRAFT_1106669</name>
</gene>
<evidence type="ECO:0000313" key="2">
    <source>
        <dbReference type="Proteomes" id="UP000790709"/>
    </source>
</evidence>
<dbReference type="EMBL" id="MU266487">
    <property type="protein sequence ID" value="KAH7922378.1"/>
    <property type="molecule type" value="Genomic_DNA"/>
</dbReference>
<accession>A0ACB8BC02</accession>
<keyword evidence="2" id="KW-1185">Reference proteome</keyword>
<evidence type="ECO:0000313" key="1">
    <source>
        <dbReference type="EMBL" id="KAH7922378.1"/>
    </source>
</evidence>
<proteinExistence type="predicted"/>
<reference evidence="1" key="1">
    <citation type="journal article" date="2021" name="New Phytol.">
        <title>Evolutionary innovations through gain and loss of genes in the ectomycorrhizal Boletales.</title>
        <authorList>
            <person name="Wu G."/>
            <person name="Miyauchi S."/>
            <person name="Morin E."/>
            <person name="Kuo A."/>
            <person name="Drula E."/>
            <person name="Varga T."/>
            <person name="Kohler A."/>
            <person name="Feng B."/>
            <person name="Cao Y."/>
            <person name="Lipzen A."/>
            <person name="Daum C."/>
            <person name="Hundley H."/>
            <person name="Pangilinan J."/>
            <person name="Johnson J."/>
            <person name="Barry K."/>
            <person name="LaButti K."/>
            <person name="Ng V."/>
            <person name="Ahrendt S."/>
            <person name="Min B."/>
            <person name="Choi I.G."/>
            <person name="Park H."/>
            <person name="Plett J.M."/>
            <person name="Magnuson J."/>
            <person name="Spatafora J.W."/>
            <person name="Nagy L.G."/>
            <person name="Henrissat B."/>
            <person name="Grigoriev I.V."/>
            <person name="Yang Z.L."/>
            <person name="Xu J."/>
            <person name="Martin F.M."/>
        </authorList>
    </citation>
    <scope>NUCLEOTIDE SEQUENCE</scope>
    <source>
        <strain evidence="1">KUC20120723A-06</strain>
    </source>
</reference>
<sequence length="255" mass="27203">MDAKLKSLKVVELRDILAKASAPAPAKANKQDLINKIIASPAAIQIYNQQYPSAQPKKTPAVPISDDLLAPPEDVDWAAEDNDVPTPTPTPAPAQQVKPPSKQPPASSSPSTAPPAAAEKPPSAKASSTVAPTDAPAVVDDELAKRKARAERFGVPLVEPKKLRQPQAKKGAPPQAKTNSTAASDRHSDIFQQDPEKLKARAARFGTSKPANEPSPKSGQKRAAPVEEVDPEEQEKRRKRAERFGIPVAIRFLAS</sequence>
<organism evidence="1 2">
    <name type="scientific">Leucogyrophana mollusca</name>
    <dbReference type="NCBI Taxonomy" id="85980"/>
    <lineage>
        <taxon>Eukaryota</taxon>
        <taxon>Fungi</taxon>
        <taxon>Dikarya</taxon>
        <taxon>Basidiomycota</taxon>
        <taxon>Agaricomycotina</taxon>
        <taxon>Agaricomycetes</taxon>
        <taxon>Agaricomycetidae</taxon>
        <taxon>Boletales</taxon>
        <taxon>Boletales incertae sedis</taxon>
        <taxon>Leucogyrophana</taxon>
    </lineage>
</organism>
<comment type="caution">
    <text evidence="1">The sequence shown here is derived from an EMBL/GenBank/DDBJ whole genome shotgun (WGS) entry which is preliminary data.</text>
</comment>
<name>A0ACB8BC02_9AGAM</name>
<protein>
    <submittedName>
        <fullName evidence="1">Uncharacterized protein</fullName>
    </submittedName>
</protein>
<dbReference type="Proteomes" id="UP000790709">
    <property type="component" value="Unassembled WGS sequence"/>
</dbReference>